<dbReference type="Gene3D" id="3.30.390.30">
    <property type="match status" value="1"/>
</dbReference>
<keyword evidence="2" id="KW-0285">Flavoprotein</keyword>
<dbReference type="Pfam" id="PF07992">
    <property type="entry name" value="Pyr_redox_2"/>
    <property type="match status" value="1"/>
</dbReference>
<dbReference type="SUPFAM" id="SSF55424">
    <property type="entry name" value="FAD/NAD-linked reductases, dimerisation (C-terminal) domain"/>
    <property type="match status" value="1"/>
</dbReference>
<comment type="cofactor">
    <cofactor evidence="1">
        <name>FAD</name>
        <dbReference type="ChEBI" id="CHEBI:57692"/>
    </cofactor>
</comment>
<evidence type="ECO:0000313" key="7">
    <source>
        <dbReference type="EMBL" id="PRD64124.1"/>
    </source>
</evidence>
<dbReference type="InterPro" id="IPR016156">
    <property type="entry name" value="FAD/NAD-linked_Rdtase_dimer_sf"/>
</dbReference>
<keyword evidence="4" id="KW-0560">Oxidoreductase</keyword>
<dbReference type="InterPro" id="IPR036188">
    <property type="entry name" value="FAD/NAD-bd_sf"/>
</dbReference>
<dbReference type="GO" id="GO:0016651">
    <property type="term" value="F:oxidoreductase activity, acting on NAD(P)H"/>
    <property type="evidence" value="ECO:0007669"/>
    <property type="project" value="TreeGrafter"/>
</dbReference>
<dbReference type="AlphaFoldDB" id="A0A2S9K108"/>
<evidence type="ECO:0000256" key="3">
    <source>
        <dbReference type="ARBA" id="ARBA00022827"/>
    </source>
</evidence>
<dbReference type="PANTHER" id="PTHR43557">
    <property type="entry name" value="APOPTOSIS-INDUCING FACTOR 1"/>
    <property type="match status" value="1"/>
</dbReference>
<dbReference type="EMBL" id="PVLQ01000090">
    <property type="protein sequence ID" value="PRD64124.1"/>
    <property type="molecule type" value="Genomic_DNA"/>
</dbReference>
<reference evidence="7 8" key="1">
    <citation type="submission" date="2018-03" db="EMBL/GenBank/DDBJ databases">
        <title>Comparative genomics illustrates the genes involved in a hyperalkaliphilic mechanisms of Serpentinomonas isolated from highly-alkaline calcium-rich serpentinized springs.</title>
        <authorList>
            <person name="Suzuki S."/>
            <person name="Ishii S."/>
            <person name="Walworth N."/>
            <person name="Bird L."/>
            <person name="Kuenen J.G."/>
            <person name="Nealson K.H."/>
        </authorList>
    </citation>
    <scope>NUCLEOTIDE SEQUENCE [LARGE SCALE GENOMIC DNA]</scope>
    <source>
        <strain evidence="7 8">P1</strain>
    </source>
</reference>
<proteinExistence type="predicted"/>
<feature type="domain" description="Reductase C-terminal" evidence="6">
    <location>
        <begin position="310"/>
        <end position="398"/>
    </location>
</feature>
<organism evidence="7 8">
    <name type="scientific">Malikia granosa</name>
    <dbReference type="NCBI Taxonomy" id="263067"/>
    <lineage>
        <taxon>Bacteria</taxon>
        <taxon>Pseudomonadati</taxon>
        <taxon>Pseudomonadota</taxon>
        <taxon>Betaproteobacteria</taxon>
        <taxon>Burkholderiales</taxon>
        <taxon>Comamonadaceae</taxon>
        <taxon>Malikia</taxon>
    </lineage>
</organism>
<dbReference type="PRINTS" id="PR00469">
    <property type="entry name" value="PNDRDTASEII"/>
</dbReference>
<dbReference type="Proteomes" id="UP000238589">
    <property type="component" value="Unassembled WGS sequence"/>
</dbReference>
<keyword evidence="8" id="KW-1185">Reference proteome</keyword>
<dbReference type="PRINTS" id="PR00368">
    <property type="entry name" value="FADPNR"/>
</dbReference>
<dbReference type="RefSeq" id="WP_105749557.1">
    <property type="nucleotide sequence ID" value="NZ_PVLQ01000090.1"/>
</dbReference>
<dbReference type="OrthoDB" id="9769238at2"/>
<feature type="domain" description="FAD/NAD(P)-binding" evidence="5">
    <location>
        <begin position="4"/>
        <end position="291"/>
    </location>
</feature>
<dbReference type="InterPro" id="IPR023753">
    <property type="entry name" value="FAD/NAD-binding_dom"/>
</dbReference>
<evidence type="ECO:0000256" key="2">
    <source>
        <dbReference type="ARBA" id="ARBA00022630"/>
    </source>
</evidence>
<evidence type="ECO:0000259" key="5">
    <source>
        <dbReference type="Pfam" id="PF07992"/>
    </source>
</evidence>
<dbReference type="GO" id="GO:0005737">
    <property type="term" value="C:cytoplasm"/>
    <property type="evidence" value="ECO:0007669"/>
    <property type="project" value="TreeGrafter"/>
</dbReference>
<dbReference type="SUPFAM" id="SSF51905">
    <property type="entry name" value="FAD/NAD(P)-binding domain"/>
    <property type="match status" value="1"/>
</dbReference>
<sequence length="400" mass="42392">MDPMVIVGAGECGTRAAFALRENGWPGGIVLIGEESGLPYERPPLSKPGGAGVVRRDICDAAALVAHGIEFRAATRVESLDRTQRTLQLRGGESLCYGRLLLATGARPRALDCPGGETALPFRTHDDARALFGQIRTEARAILVGAGLIGMELAATLRQAGMAVTVVEAGERALGRGIPAAVAQRLQACHEARGVQFRFGAGIERLEAGAVRLTDGTRLPADVVLAAIGVLPDTRLAQQAGLAIDNGIVVDGRLCSSDPHIHAAGDCARFPCRRTGETLRLESWQNARDQGEHAARAMLGSADAFDAIPWFWSDQYQLGLQLAGWPSAQRPLLERQVDAGTTLWFQLDEDGHLLSACGLGPGNGVARDIKLARLLLERAQPLSAAALQDPAIPLKSLLRG</sequence>
<comment type="caution">
    <text evidence="7">The sequence shown here is derived from an EMBL/GenBank/DDBJ whole genome shotgun (WGS) entry which is preliminary data.</text>
</comment>
<evidence type="ECO:0000256" key="1">
    <source>
        <dbReference type="ARBA" id="ARBA00001974"/>
    </source>
</evidence>
<evidence type="ECO:0000313" key="8">
    <source>
        <dbReference type="Proteomes" id="UP000238589"/>
    </source>
</evidence>
<keyword evidence="3" id="KW-0274">FAD</keyword>
<evidence type="ECO:0000256" key="4">
    <source>
        <dbReference type="ARBA" id="ARBA00023002"/>
    </source>
</evidence>
<name>A0A2S9K108_9BURK</name>
<dbReference type="InterPro" id="IPR028202">
    <property type="entry name" value="Reductase_C"/>
</dbReference>
<gene>
    <name evidence="7" type="ORF">C6P64_16070</name>
</gene>
<protein>
    <submittedName>
        <fullName evidence="7">Ferredoxin reductase</fullName>
    </submittedName>
</protein>
<accession>A0A2S9K108</accession>
<dbReference type="Gene3D" id="3.50.50.60">
    <property type="entry name" value="FAD/NAD(P)-binding domain"/>
    <property type="match status" value="2"/>
</dbReference>
<dbReference type="InterPro" id="IPR050446">
    <property type="entry name" value="FAD-oxidoreductase/Apoptosis"/>
</dbReference>
<evidence type="ECO:0000259" key="6">
    <source>
        <dbReference type="Pfam" id="PF14759"/>
    </source>
</evidence>
<dbReference type="PANTHER" id="PTHR43557:SF2">
    <property type="entry name" value="RIESKE DOMAIN-CONTAINING PROTEIN-RELATED"/>
    <property type="match status" value="1"/>
</dbReference>
<dbReference type="Pfam" id="PF14759">
    <property type="entry name" value="Reductase_C"/>
    <property type="match status" value="1"/>
</dbReference>